<feature type="binding site" evidence="8">
    <location>
        <position position="409"/>
    </location>
    <ligand>
        <name>[4Fe-4S] cluster</name>
        <dbReference type="ChEBI" id="CHEBI:49883"/>
        <label>2</label>
    </ligand>
</feature>
<keyword evidence="3 8" id="KW-0479">Metal-binding</keyword>
<comment type="caution">
    <text evidence="12">The sequence shown here is derived from an EMBL/GenBank/DDBJ whole genome shotgun (WGS) entry which is preliminary data.</text>
</comment>
<keyword evidence="4 8" id="KW-0677">Repeat</keyword>
<dbReference type="Gene3D" id="3.30.70.20">
    <property type="match status" value="1"/>
</dbReference>
<evidence type="ECO:0000256" key="4">
    <source>
        <dbReference type="ARBA" id="ARBA00022737"/>
    </source>
</evidence>
<feature type="binding site" evidence="8">
    <location>
        <position position="413"/>
    </location>
    <ligand>
        <name>[4Fe-4S] cluster</name>
        <dbReference type="ChEBI" id="CHEBI:49883"/>
        <label>1</label>
    </ligand>
</feature>
<keyword evidence="1 8" id="KW-0813">Transport</keyword>
<dbReference type="GO" id="GO:0022900">
    <property type="term" value="P:electron transport chain"/>
    <property type="evidence" value="ECO:0007669"/>
    <property type="project" value="UniProtKB-UniRule"/>
</dbReference>
<keyword evidence="7 8" id="KW-0411">Iron-sulfur</keyword>
<feature type="region of interest" description="Disordered" evidence="10">
    <location>
        <begin position="719"/>
        <end position="738"/>
    </location>
</feature>
<name>A0A4T0V686_9NEIS</name>
<dbReference type="PANTHER" id="PTHR43034">
    <property type="entry name" value="ION-TRANSLOCATING OXIDOREDUCTASE COMPLEX SUBUNIT C"/>
    <property type="match status" value="1"/>
</dbReference>
<feature type="domain" description="4Fe-4S ferredoxin-type" evidence="11">
    <location>
        <begin position="394"/>
        <end position="423"/>
    </location>
</feature>
<evidence type="ECO:0000256" key="3">
    <source>
        <dbReference type="ARBA" id="ARBA00022723"/>
    </source>
</evidence>
<feature type="domain" description="4Fe-4S ferredoxin-type" evidence="11">
    <location>
        <begin position="354"/>
        <end position="384"/>
    </location>
</feature>
<keyword evidence="8" id="KW-0997">Cell inner membrane</keyword>
<dbReference type="InterPro" id="IPR011538">
    <property type="entry name" value="Nuo51_FMN-bd"/>
</dbReference>
<dbReference type="RefSeq" id="WP_136551305.1">
    <property type="nucleotide sequence ID" value="NZ_STGJ01000001.1"/>
</dbReference>
<evidence type="ECO:0000256" key="9">
    <source>
        <dbReference type="SAM" id="Coils"/>
    </source>
</evidence>
<feature type="binding site" evidence="8">
    <location>
        <position position="364"/>
    </location>
    <ligand>
        <name>[4Fe-4S] cluster</name>
        <dbReference type="ChEBI" id="CHEBI:49883"/>
        <label>1</label>
    </ligand>
</feature>
<feature type="binding site" evidence="8">
    <location>
        <position position="406"/>
    </location>
    <ligand>
        <name>[4Fe-4S] cluster</name>
        <dbReference type="ChEBI" id="CHEBI:49883"/>
        <label>2</label>
    </ligand>
</feature>
<dbReference type="Pfam" id="PF12838">
    <property type="entry name" value="Fer4_7"/>
    <property type="match status" value="1"/>
</dbReference>
<keyword evidence="8" id="KW-0472">Membrane</keyword>
<dbReference type="EMBL" id="STGJ01000001">
    <property type="protein sequence ID" value="TIC87294.1"/>
    <property type="molecule type" value="Genomic_DNA"/>
</dbReference>
<comment type="similarity">
    <text evidence="8">Belongs to the 4Fe4S bacterial-type ferredoxin family. RnfC subfamily.</text>
</comment>
<gene>
    <name evidence="12" type="primary">rsxC</name>
    <name evidence="8" type="synonym">rnfC</name>
    <name evidence="12" type="ORF">E5K04_02445</name>
</gene>
<comment type="function">
    <text evidence="8">Part of a membrane-bound complex that couples electron transfer with translocation of ions across the membrane.</text>
</comment>
<dbReference type="EC" id="7.-.-.-" evidence="8"/>
<sequence>MRQLYRFHGGIHPPEFKDLSNGTPIAQPPLPARLVVPVSQHLGAPAKPCVAVGEAVLKGQVIAGADGRVSAAVHAPSSGRVVAIANADVAHPSGLPQTCISIETDGLDRWVGKTPLPNWQDADNETVRAFLRDMGVVGQGGAVFPTALKLGVSQLDTLIVNGAECEPFISCDDRLMRERAQEIAKGVMIAGTLTCAAEMLIGVEDNKPEAIAALKAACAGTPIEVVSVPTRYPSGGAKQLIRILTGKEVPHGMRSTDFGVQCFNVGTLYSLKRAIVDGEPVISRVVTLTGELERCGNTEVLLGTPIEHLLAWAGVTARCDGVIVGGPMMGFPLGSRAAGVSKAVNCLIARSDTLLPQRPPAMPCIRCGACADACPAELQPMELYWHAKAREFGPAQEANLFDCIECGACSYVCPSQLPLVDFYKFAKDEIWAAERDKKAADLARARHEFRQFRIERDKAEKAERLAARAATPAAAAAPDAAKADAIRAAMAKAAERKASAAPPPTDDAKRAAIEAAMARAAAKKAEQQDADAPPKPVLDDAKRAAIEAAMARAAARKAEQQSAAALEAEAAPAPAAQPVIDDAKRAAIEAAMARAAAKKAAQQGAAVPETEAAPAPAAKPVIDDAKRAAIEAAMARAAARKAEQQSAAALEAEAAPAPAAKPVIDDAKRAAIEAAMARAAAKKAEQQGAAVPEAEAAPAPAAKPVIDDAKRAAIEAAMARAAAKKAEREAQKGQDPQP</sequence>
<dbReference type="GO" id="GO:0009055">
    <property type="term" value="F:electron transfer activity"/>
    <property type="evidence" value="ECO:0007669"/>
    <property type="project" value="InterPro"/>
</dbReference>
<dbReference type="AlphaFoldDB" id="A0A4T0V686"/>
<evidence type="ECO:0000256" key="5">
    <source>
        <dbReference type="ARBA" id="ARBA00022982"/>
    </source>
</evidence>
<dbReference type="Gene3D" id="3.40.50.11540">
    <property type="entry name" value="NADH-ubiquinone oxidoreductase 51kDa subunit"/>
    <property type="match status" value="1"/>
</dbReference>
<dbReference type="OrthoDB" id="9767754at2"/>
<evidence type="ECO:0000256" key="6">
    <source>
        <dbReference type="ARBA" id="ARBA00023004"/>
    </source>
</evidence>
<proteinExistence type="inferred from homology"/>
<dbReference type="Proteomes" id="UP000308891">
    <property type="component" value="Unassembled WGS sequence"/>
</dbReference>
<organism evidence="12 13">
    <name type="scientific">Crenobacter intestini</name>
    <dbReference type="NCBI Taxonomy" id="2563443"/>
    <lineage>
        <taxon>Bacteria</taxon>
        <taxon>Pseudomonadati</taxon>
        <taxon>Pseudomonadota</taxon>
        <taxon>Betaproteobacteria</taxon>
        <taxon>Neisseriales</taxon>
        <taxon>Neisseriaceae</taxon>
        <taxon>Crenobacter</taxon>
    </lineage>
</organism>
<evidence type="ECO:0000313" key="13">
    <source>
        <dbReference type="Proteomes" id="UP000308891"/>
    </source>
</evidence>
<evidence type="ECO:0000256" key="2">
    <source>
        <dbReference type="ARBA" id="ARBA00022485"/>
    </source>
</evidence>
<dbReference type="InterPro" id="IPR037225">
    <property type="entry name" value="Nuo51_FMN-bd_sf"/>
</dbReference>
<keyword evidence="13" id="KW-1185">Reference proteome</keyword>
<feature type="binding site" evidence="8">
    <location>
        <position position="374"/>
    </location>
    <ligand>
        <name>[4Fe-4S] cluster</name>
        <dbReference type="ChEBI" id="CHEBI:49883"/>
        <label>2</label>
    </ligand>
</feature>
<dbReference type="SUPFAM" id="SSF46548">
    <property type="entry name" value="alpha-helical ferredoxin"/>
    <property type="match status" value="1"/>
</dbReference>
<keyword evidence="2 8" id="KW-0004">4Fe-4S</keyword>
<dbReference type="InterPro" id="IPR010208">
    <property type="entry name" value="Ion_transpt_RnfC/RsxC"/>
</dbReference>
<feature type="region of interest" description="Disordered" evidence="10">
    <location>
        <begin position="682"/>
        <end position="703"/>
    </location>
</feature>
<comment type="subunit">
    <text evidence="8">The complex is composed of six subunits: RnfA, RnfB, RnfC, RnfD, RnfE and RnfG.</text>
</comment>
<dbReference type="SUPFAM" id="SSF142019">
    <property type="entry name" value="Nqo1 FMN-binding domain-like"/>
    <property type="match status" value="1"/>
</dbReference>
<protein>
    <recommendedName>
        <fullName evidence="8">Ion-translocating oxidoreductase complex subunit C</fullName>
        <ecNumber evidence="8">7.-.-.-</ecNumber>
    </recommendedName>
    <alternativeName>
        <fullName evidence="8">Rnf electron transport complex subunit C</fullName>
    </alternativeName>
</protein>
<dbReference type="PROSITE" id="PS51379">
    <property type="entry name" value="4FE4S_FER_2"/>
    <property type="match status" value="2"/>
</dbReference>
<dbReference type="InterPro" id="IPR026902">
    <property type="entry name" value="RnfC_N"/>
</dbReference>
<keyword evidence="9" id="KW-0175">Coiled coil</keyword>
<keyword evidence="8" id="KW-1278">Translocase</keyword>
<keyword evidence="8" id="KW-1003">Cell membrane</keyword>
<dbReference type="PANTHER" id="PTHR43034:SF2">
    <property type="entry name" value="ION-TRANSLOCATING OXIDOREDUCTASE COMPLEX SUBUNIT C"/>
    <property type="match status" value="1"/>
</dbReference>
<dbReference type="HAMAP" id="MF_00461">
    <property type="entry name" value="RsxC_RnfC"/>
    <property type="match status" value="1"/>
</dbReference>
<dbReference type="NCBIfam" id="NF003454">
    <property type="entry name" value="PRK05035.1"/>
    <property type="match status" value="1"/>
</dbReference>
<dbReference type="InterPro" id="IPR017900">
    <property type="entry name" value="4Fe4S_Fe_S_CS"/>
</dbReference>
<dbReference type="GO" id="GO:0051539">
    <property type="term" value="F:4 iron, 4 sulfur cluster binding"/>
    <property type="evidence" value="ECO:0007669"/>
    <property type="project" value="UniProtKB-KW"/>
</dbReference>
<evidence type="ECO:0000256" key="7">
    <source>
        <dbReference type="ARBA" id="ARBA00023014"/>
    </source>
</evidence>
<keyword evidence="5 8" id="KW-0249">Electron transport</keyword>
<feature type="binding site" evidence="8">
    <location>
        <position position="403"/>
    </location>
    <ligand>
        <name>[4Fe-4S] cluster</name>
        <dbReference type="ChEBI" id="CHEBI:49883"/>
        <label>2</label>
    </ligand>
</feature>
<accession>A0A4T0V686</accession>
<dbReference type="Pfam" id="PF13375">
    <property type="entry name" value="RnfC_N"/>
    <property type="match status" value="1"/>
</dbReference>
<evidence type="ECO:0000256" key="10">
    <source>
        <dbReference type="SAM" id="MobiDB-lite"/>
    </source>
</evidence>
<feature type="coiled-coil region" evidence="9">
    <location>
        <begin position="508"/>
        <end position="561"/>
    </location>
</feature>
<evidence type="ECO:0000259" key="11">
    <source>
        <dbReference type="PROSITE" id="PS51379"/>
    </source>
</evidence>
<dbReference type="Pfam" id="PF01512">
    <property type="entry name" value="Complex1_51K"/>
    <property type="match status" value="1"/>
</dbReference>
<dbReference type="PROSITE" id="PS00198">
    <property type="entry name" value="4FE4S_FER_1"/>
    <property type="match status" value="1"/>
</dbReference>
<reference evidence="12 13" key="1">
    <citation type="submission" date="2019-04" db="EMBL/GenBank/DDBJ databases">
        <title>Crenobacter sp. nov.</title>
        <authorList>
            <person name="Shi S."/>
        </authorList>
    </citation>
    <scope>NUCLEOTIDE SEQUENCE [LARGE SCALE GENOMIC DNA]</scope>
    <source>
        <strain evidence="12 13">GY 70310</strain>
    </source>
</reference>
<dbReference type="GO" id="GO:0005886">
    <property type="term" value="C:plasma membrane"/>
    <property type="evidence" value="ECO:0007669"/>
    <property type="project" value="UniProtKB-SubCell"/>
</dbReference>
<evidence type="ECO:0000313" key="12">
    <source>
        <dbReference type="EMBL" id="TIC87294.1"/>
    </source>
</evidence>
<dbReference type="NCBIfam" id="TIGR01945">
    <property type="entry name" value="rnfC"/>
    <property type="match status" value="1"/>
</dbReference>
<feature type="compositionally biased region" description="Low complexity" evidence="10">
    <location>
        <begin position="686"/>
        <end position="703"/>
    </location>
</feature>
<dbReference type="GO" id="GO:0046872">
    <property type="term" value="F:metal ion binding"/>
    <property type="evidence" value="ECO:0007669"/>
    <property type="project" value="UniProtKB-KW"/>
</dbReference>
<feature type="binding site" evidence="8">
    <location>
        <position position="367"/>
    </location>
    <ligand>
        <name>[4Fe-4S] cluster</name>
        <dbReference type="ChEBI" id="CHEBI:49883"/>
        <label>1</label>
    </ligand>
</feature>
<evidence type="ECO:0000256" key="8">
    <source>
        <dbReference type="HAMAP-Rule" id="MF_00461"/>
    </source>
</evidence>
<keyword evidence="6 8" id="KW-0408">Iron</keyword>
<comment type="cofactor">
    <cofactor evidence="8">
        <name>[4Fe-4S] cluster</name>
        <dbReference type="ChEBI" id="CHEBI:49883"/>
    </cofactor>
    <text evidence="8">Binds 2 [4Fe-4S] clusters per subunit.</text>
</comment>
<feature type="binding site" evidence="8">
    <location>
        <position position="370"/>
    </location>
    <ligand>
        <name>[4Fe-4S] cluster</name>
        <dbReference type="ChEBI" id="CHEBI:49883"/>
        <label>1</label>
    </ligand>
</feature>
<dbReference type="InterPro" id="IPR017896">
    <property type="entry name" value="4Fe4S_Fe-S-bd"/>
</dbReference>
<evidence type="ECO:0000256" key="1">
    <source>
        <dbReference type="ARBA" id="ARBA00022448"/>
    </source>
</evidence>
<comment type="subcellular location">
    <subcellularLocation>
        <location evidence="8">Cell inner membrane</location>
        <topology evidence="8">Peripheral membrane protein</topology>
    </subcellularLocation>
</comment>